<feature type="domain" description="PBP" evidence="9">
    <location>
        <begin position="21"/>
        <end position="316"/>
    </location>
</feature>
<evidence type="ECO:0000256" key="8">
    <source>
        <dbReference type="SAM" id="SignalP"/>
    </source>
</evidence>
<accession>A0A0B4XTP4</accession>
<name>A0A0B4XTP4_9GAMM</name>
<evidence type="ECO:0000259" key="9">
    <source>
        <dbReference type="Pfam" id="PF12849"/>
    </source>
</evidence>
<gene>
    <name evidence="10" type="ORF">S7S_18215</name>
</gene>
<keyword evidence="5 7" id="KW-0813">Transport</keyword>
<dbReference type="Gene3D" id="3.40.190.10">
    <property type="entry name" value="Periplasmic binding protein-like II"/>
    <property type="match status" value="2"/>
</dbReference>
<dbReference type="KEGG" id="apac:S7S_18215"/>
<evidence type="ECO:0000313" key="11">
    <source>
        <dbReference type="Proteomes" id="UP000006764"/>
    </source>
</evidence>
<dbReference type="STRING" id="391936.S7S_18215"/>
<comment type="similarity">
    <text evidence="2 7">Belongs to the PstS family.</text>
</comment>
<feature type="chain" id="PRO_5002112156" description="Phosphate-binding protein PstS" evidence="8">
    <location>
        <begin position="25"/>
        <end position="369"/>
    </location>
</feature>
<evidence type="ECO:0000313" key="10">
    <source>
        <dbReference type="EMBL" id="AJD50055.1"/>
    </source>
</evidence>
<dbReference type="GO" id="GO:0035435">
    <property type="term" value="P:phosphate ion transmembrane transport"/>
    <property type="evidence" value="ECO:0007669"/>
    <property type="project" value="InterPro"/>
</dbReference>
<comment type="function">
    <text evidence="1 7">Part of the ABC transporter complex PstSACB involved in phosphate import.</text>
</comment>
<proteinExistence type="inferred from homology"/>
<evidence type="ECO:0000256" key="1">
    <source>
        <dbReference type="ARBA" id="ARBA00002841"/>
    </source>
</evidence>
<dbReference type="GO" id="GO:0043190">
    <property type="term" value="C:ATP-binding cassette (ABC) transporter complex"/>
    <property type="evidence" value="ECO:0007669"/>
    <property type="project" value="InterPro"/>
</dbReference>
<comment type="subunit">
    <text evidence="3 7">The complex is composed of two ATP-binding proteins (PstB), two transmembrane proteins (PstC and PstA) and a solute-binding protein (PstS).</text>
</comment>
<dbReference type="EMBL" id="CP004387">
    <property type="protein sequence ID" value="AJD50055.1"/>
    <property type="molecule type" value="Genomic_DNA"/>
</dbReference>
<organism evidence="10 11">
    <name type="scientific">Isoalcanivorax pacificus W11-5</name>
    <dbReference type="NCBI Taxonomy" id="391936"/>
    <lineage>
        <taxon>Bacteria</taxon>
        <taxon>Pseudomonadati</taxon>
        <taxon>Pseudomonadota</taxon>
        <taxon>Gammaproteobacteria</taxon>
        <taxon>Oceanospirillales</taxon>
        <taxon>Alcanivoracaceae</taxon>
        <taxon>Isoalcanivorax</taxon>
    </lineage>
</organism>
<dbReference type="HOGENOM" id="CLU_047926_0_0_6"/>
<dbReference type="PIRSF" id="PIRSF002756">
    <property type="entry name" value="PstS"/>
    <property type="match status" value="1"/>
</dbReference>
<dbReference type="Proteomes" id="UP000006764">
    <property type="component" value="Chromosome"/>
</dbReference>
<dbReference type="InterPro" id="IPR050962">
    <property type="entry name" value="Phosphate-bind_PstS"/>
</dbReference>
<feature type="signal peptide" evidence="8">
    <location>
        <begin position="1"/>
        <end position="24"/>
    </location>
</feature>
<evidence type="ECO:0000256" key="7">
    <source>
        <dbReference type="PIRNR" id="PIRNR002756"/>
    </source>
</evidence>
<evidence type="ECO:0000256" key="2">
    <source>
        <dbReference type="ARBA" id="ARBA00008725"/>
    </source>
</evidence>
<evidence type="ECO:0000256" key="4">
    <source>
        <dbReference type="ARBA" id="ARBA00021889"/>
    </source>
</evidence>
<keyword evidence="8" id="KW-0732">Signal</keyword>
<dbReference type="PANTHER" id="PTHR42996:SF1">
    <property type="entry name" value="PHOSPHATE-BINDING PROTEIN PSTS"/>
    <property type="match status" value="1"/>
</dbReference>
<protein>
    <recommendedName>
        <fullName evidence="4 7">Phosphate-binding protein PstS</fullName>
    </recommendedName>
</protein>
<dbReference type="InterPro" id="IPR024370">
    <property type="entry name" value="PBP_domain"/>
</dbReference>
<dbReference type="InterPro" id="IPR005673">
    <property type="entry name" value="ABC_phos-bd_PstS"/>
</dbReference>
<dbReference type="PANTHER" id="PTHR42996">
    <property type="entry name" value="PHOSPHATE-BINDING PROTEIN PSTS"/>
    <property type="match status" value="1"/>
</dbReference>
<evidence type="ECO:0000256" key="5">
    <source>
        <dbReference type="ARBA" id="ARBA00022448"/>
    </source>
</evidence>
<dbReference type="SUPFAM" id="SSF53850">
    <property type="entry name" value="Periplasmic binding protein-like II"/>
    <property type="match status" value="1"/>
</dbReference>
<reference evidence="10 11" key="1">
    <citation type="journal article" date="2012" name="J. Bacteriol.">
        <title>Genome sequence of an alkane-degrading bacterium, Alcanivorax pacificus type strain W11-5, isolated from deep sea sediment.</title>
        <authorList>
            <person name="Lai Q."/>
            <person name="Shao Z."/>
        </authorList>
    </citation>
    <scope>NUCLEOTIDE SEQUENCE [LARGE SCALE GENOMIC DNA]</scope>
    <source>
        <strain evidence="10 11">W11-5</strain>
    </source>
</reference>
<evidence type="ECO:0000256" key="6">
    <source>
        <dbReference type="ARBA" id="ARBA00022592"/>
    </source>
</evidence>
<dbReference type="Pfam" id="PF12849">
    <property type="entry name" value="PBP_like_2"/>
    <property type="match status" value="1"/>
</dbReference>
<keyword evidence="11" id="KW-1185">Reference proteome</keyword>
<dbReference type="AlphaFoldDB" id="A0A0B4XTP4"/>
<keyword evidence="6 7" id="KW-0592">Phosphate transport</keyword>
<dbReference type="GO" id="GO:0042301">
    <property type="term" value="F:phosphate ion binding"/>
    <property type="evidence" value="ECO:0007669"/>
    <property type="project" value="InterPro"/>
</dbReference>
<evidence type="ECO:0000256" key="3">
    <source>
        <dbReference type="ARBA" id="ARBA00011529"/>
    </source>
</evidence>
<sequence>MFKRNVLAVSLSLGLAAFAGQASADVVGGGASLSAGVFNDIITGENYNYESYVSVGSSAGKRAFFGNDSSEFGYDPALVPTVHYAGSDSIATSAEISNYAANDQSTFGDLIQVPFAGTSVTVPFNNSEVTAMNPLVLSSSDVAKIFSGQITNWNQLGAFSSKQITVVHRADGSGTVEIFTRHLAAVEPTLFQTSTNFLTARIGTPSGSAVFQSANGSSGVVSLMNSIDGAITFVSPDYVDPSDPSEVAAIINPTNSTAYMPTQVNVQVTFDSVTPPSTTNPADWAPIFPNPSAGYPIAGFTYMLLSECYNDPAIGAAISNFAINHYAGLHDSYISSASLIPLPSSWQNAVLNTYALNINGSGCASVTGR</sequence>